<dbReference type="InterPro" id="IPR050491">
    <property type="entry name" value="AmpC-like"/>
</dbReference>
<sequence length="498" mass="54970">MAMNVGESPFDTTVDELVAKAMSELHVPGLALAVFDRDKIWSKGYGVTNVDSGSRVTPDTMFSVGSTTKTFTAAAASLLVDDNEEHSDVTWETPMSKLIPDDFVLQDAYATAHVTLEDCLCHRTGLATHRADLGGHSVKENVRNLRHLELTKELRTKWQYSNHMYWAVSHAIEEKSGQDLGTFMSNRLWRPLGMDATFLSIADALDYEKAHPETKLAAPHKWHEESKSFKVMPFWDDVGISGAGGMVSSVSDCAKWIRAFIDKAAPISPDGYSALTSAHMIQKASHSRFTGPVCYGLGWFMSVYHGERVLWHPGGLVGSVSSFIYLPERKWGIVGMCNVTSEQAIEAPMWHLIDELLSVPREKRTDVVAKAVAELQDMKAFSKGAKGIMFPGRPETPKPSSAPISTYCATYSHPSYGSIIVDNTEDKAVLKGAFPGRLPLDPLFLEHIDGDNFLLKADIIELIPVRAKAKLEIDETGVPDKLGVEFGDSITTWFCRMK</sequence>
<comment type="similarity">
    <text evidence="1">Belongs to the peptidase S12 family.</text>
</comment>
<feature type="domain" description="Beta-lactamase-related" evidence="2">
    <location>
        <begin position="14"/>
        <end position="355"/>
    </location>
</feature>
<accession>F0XCT6</accession>
<reference evidence="3 4" key="1">
    <citation type="journal article" date="2011" name="Proc. Natl. Acad. Sci. U.S.A.">
        <title>Genome and transcriptome analyses of the mountain pine beetle-fungal symbiont Grosmannia clavigera, a lodgepole pine pathogen.</title>
        <authorList>
            <person name="DiGuistini S."/>
            <person name="Wang Y."/>
            <person name="Liao N.Y."/>
            <person name="Taylor G."/>
            <person name="Tanguay P."/>
            <person name="Feau N."/>
            <person name="Henrissat B."/>
            <person name="Chan S.K."/>
            <person name="Hesse-Orce U."/>
            <person name="Alamouti S.M."/>
            <person name="Tsui C.K.M."/>
            <person name="Docking R.T."/>
            <person name="Levasseur A."/>
            <person name="Haridas S."/>
            <person name="Robertson G."/>
            <person name="Birol I."/>
            <person name="Holt R.A."/>
            <person name="Marra M.A."/>
            <person name="Hamelin R.C."/>
            <person name="Hirst M."/>
            <person name="Jones S.J.M."/>
            <person name="Bohlmann J."/>
            <person name="Breuil C."/>
        </authorList>
    </citation>
    <scope>NUCLEOTIDE SEQUENCE [LARGE SCALE GENOMIC DNA]</scope>
    <source>
        <strain evidence="4">kw1407 / UAMH 11150</strain>
    </source>
</reference>
<keyword evidence="4" id="KW-1185">Reference proteome</keyword>
<dbReference type="RefSeq" id="XP_014173435.1">
    <property type="nucleotide sequence ID" value="XM_014317960.1"/>
</dbReference>
<dbReference type="PANTHER" id="PTHR46825:SF15">
    <property type="entry name" value="BETA-LACTAMASE-RELATED DOMAIN-CONTAINING PROTEIN"/>
    <property type="match status" value="1"/>
</dbReference>
<dbReference type="Gene3D" id="3.40.710.10">
    <property type="entry name" value="DD-peptidase/beta-lactamase superfamily"/>
    <property type="match status" value="1"/>
</dbReference>
<dbReference type="GeneID" id="25982009"/>
<dbReference type="STRING" id="655863.F0XCT6"/>
<evidence type="ECO:0000313" key="3">
    <source>
        <dbReference type="EMBL" id="EFX03953.1"/>
    </source>
</evidence>
<dbReference type="EMBL" id="GL629765">
    <property type="protein sequence ID" value="EFX03953.1"/>
    <property type="molecule type" value="Genomic_DNA"/>
</dbReference>
<dbReference type="PANTHER" id="PTHR46825">
    <property type="entry name" value="D-ALANYL-D-ALANINE-CARBOXYPEPTIDASE/ENDOPEPTIDASE AMPH"/>
    <property type="match status" value="1"/>
</dbReference>
<dbReference type="AlphaFoldDB" id="F0XCT6"/>
<dbReference type="Pfam" id="PF00144">
    <property type="entry name" value="Beta-lactamase"/>
    <property type="match status" value="1"/>
</dbReference>
<name>F0XCT6_GROCL</name>
<dbReference type="Gene3D" id="2.40.128.600">
    <property type="match status" value="1"/>
</dbReference>
<evidence type="ECO:0000313" key="4">
    <source>
        <dbReference type="Proteomes" id="UP000007796"/>
    </source>
</evidence>
<dbReference type="HOGENOM" id="CLU_020027_14_1_1"/>
<dbReference type="SUPFAM" id="SSF56601">
    <property type="entry name" value="beta-lactamase/transpeptidase-like"/>
    <property type="match status" value="1"/>
</dbReference>
<dbReference type="OrthoDB" id="5946976at2759"/>
<evidence type="ECO:0000256" key="1">
    <source>
        <dbReference type="ARBA" id="ARBA00038215"/>
    </source>
</evidence>
<organism evidence="4">
    <name type="scientific">Grosmannia clavigera (strain kw1407 / UAMH 11150)</name>
    <name type="common">Blue stain fungus</name>
    <name type="synonym">Graphiocladiella clavigera</name>
    <dbReference type="NCBI Taxonomy" id="655863"/>
    <lineage>
        <taxon>Eukaryota</taxon>
        <taxon>Fungi</taxon>
        <taxon>Dikarya</taxon>
        <taxon>Ascomycota</taxon>
        <taxon>Pezizomycotina</taxon>
        <taxon>Sordariomycetes</taxon>
        <taxon>Sordariomycetidae</taxon>
        <taxon>Ophiostomatales</taxon>
        <taxon>Ophiostomataceae</taxon>
        <taxon>Leptographium</taxon>
    </lineage>
</organism>
<evidence type="ECO:0000259" key="2">
    <source>
        <dbReference type="Pfam" id="PF00144"/>
    </source>
</evidence>
<dbReference type="Proteomes" id="UP000007796">
    <property type="component" value="Unassembled WGS sequence"/>
</dbReference>
<dbReference type="eggNOG" id="ENOG502S0EY">
    <property type="taxonomic scope" value="Eukaryota"/>
</dbReference>
<gene>
    <name evidence="3" type="ORF">CMQ_881</name>
</gene>
<protein>
    <submittedName>
        <fullName evidence="3">Serine beta-lactamase-like superfamily protein</fullName>
    </submittedName>
</protein>
<dbReference type="InterPro" id="IPR012338">
    <property type="entry name" value="Beta-lactam/transpept-like"/>
</dbReference>
<dbReference type="InterPro" id="IPR001466">
    <property type="entry name" value="Beta-lactam-related"/>
</dbReference>
<dbReference type="InParanoid" id="F0XCT6"/>
<proteinExistence type="inferred from homology"/>